<name>A0A8J8P0W6_HALGN</name>
<evidence type="ECO:0000256" key="1">
    <source>
        <dbReference type="SAM" id="Phobius"/>
    </source>
</evidence>
<dbReference type="AlphaFoldDB" id="A0A8J8P0W6"/>
<organism evidence="2 3">
    <name type="scientific">Halteria grandinella</name>
    <dbReference type="NCBI Taxonomy" id="5974"/>
    <lineage>
        <taxon>Eukaryota</taxon>
        <taxon>Sar</taxon>
        <taxon>Alveolata</taxon>
        <taxon>Ciliophora</taxon>
        <taxon>Intramacronucleata</taxon>
        <taxon>Spirotrichea</taxon>
        <taxon>Stichotrichia</taxon>
        <taxon>Sporadotrichida</taxon>
        <taxon>Halteriidae</taxon>
        <taxon>Halteria</taxon>
    </lineage>
</organism>
<accession>A0A8J8P0W6</accession>
<dbReference type="EMBL" id="RRYP01002023">
    <property type="protein sequence ID" value="TNV85223.1"/>
    <property type="molecule type" value="Genomic_DNA"/>
</dbReference>
<keyword evidence="3" id="KW-1185">Reference proteome</keyword>
<keyword evidence="1" id="KW-0472">Membrane</keyword>
<protein>
    <submittedName>
        <fullName evidence="2">Uncharacterized protein</fullName>
    </submittedName>
</protein>
<gene>
    <name evidence="2" type="ORF">FGO68_gene7020</name>
</gene>
<proteinExistence type="predicted"/>
<sequence length="146" mass="16708">MVAAPHPQWITVVSHQMFYQSNLVASLACYFLLLITQPDLLIQSEKYLLQNRGCEWLQTRRNFCQGARFGPQGCSLFCINFRFSDGCQLLKVSYLFQAITIYGCWSLQVYSVCLMRYQTQQQARIISYQANLVGGQQLVASSSRSL</sequence>
<keyword evidence="1" id="KW-0812">Transmembrane</keyword>
<evidence type="ECO:0000313" key="3">
    <source>
        <dbReference type="Proteomes" id="UP000785679"/>
    </source>
</evidence>
<keyword evidence="1" id="KW-1133">Transmembrane helix</keyword>
<reference evidence="2" key="1">
    <citation type="submission" date="2019-06" db="EMBL/GenBank/DDBJ databases">
        <authorList>
            <person name="Zheng W."/>
        </authorList>
    </citation>
    <scope>NUCLEOTIDE SEQUENCE</scope>
    <source>
        <strain evidence="2">QDHG01</strain>
    </source>
</reference>
<comment type="caution">
    <text evidence="2">The sequence shown here is derived from an EMBL/GenBank/DDBJ whole genome shotgun (WGS) entry which is preliminary data.</text>
</comment>
<feature type="transmembrane region" description="Helical" evidence="1">
    <location>
        <begin position="23"/>
        <end position="42"/>
    </location>
</feature>
<evidence type="ECO:0000313" key="2">
    <source>
        <dbReference type="EMBL" id="TNV85223.1"/>
    </source>
</evidence>
<dbReference type="Proteomes" id="UP000785679">
    <property type="component" value="Unassembled WGS sequence"/>
</dbReference>